<dbReference type="SUPFAM" id="SSF102215">
    <property type="entry name" value="Creatininase"/>
    <property type="match status" value="1"/>
</dbReference>
<evidence type="ECO:0000256" key="2">
    <source>
        <dbReference type="ARBA" id="ARBA00022723"/>
    </source>
</evidence>
<evidence type="ECO:0000313" key="7">
    <source>
        <dbReference type="Proteomes" id="UP000204221"/>
    </source>
</evidence>
<dbReference type="GO" id="GO:0016811">
    <property type="term" value="F:hydrolase activity, acting on carbon-nitrogen (but not peptide) bonds, in linear amides"/>
    <property type="evidence" value="ECO:0007669"/>
    <property type="project" value="TreeGrafter"/>
</dbReference>
<dbReference type="EC" id="3.5.2.10" evidence="6"/>
<dbReference type="InterPro" id="IPR003785">
    <property type="entry name" value="Creatininase/forma_Hydrolase"/>
</dbReference>
<dbReference type="GO" id="GO:0047789">
    <property type="term" value="F:creatininase activity"/>
    <property type="evidence" value="ECO:0007669"/>
    <property type="project" value="UniProtKB-EC"/>
</dbReference>
<gene>
    <name evidence="6" type="primary">crnA</name>
    <name evidence="6" type="ORF">AHOG_10080</name>
</gene>
<keyword evidence="7" id="KW-1185">Reference proteome</keyword>
<evidence type="ECO:0000256" key="1">
    <source>
        <dbReference type="ARBA" id="ARBA00001947"/>
    </source>
</evidence>
<dbReference type="PANTHER" id="PTHR35005:SF1">
    <property type="entry name" value="2-AMINO-5-FORMYLAMINO-6-RIBOSYLAMINOPYRIMIDIN-4(3H)-ONE 5'-MONOPHOSPHATE DEFORMYLASE"/>
    <property type="match status" value="1"/>
</dbReference>
<keyword evidence="3 6" id="KW-0378">Hydrolase</keyword>
<dbReference type="Pfam" id="PF02633">
    <property type="entry name" value="Creatininase"/>
    <property type="match status" value="1"/>
</dbReference>
<evidence type="ECO:0000313" key="6">
    <source>
        <dbReference type="EMBL" id="ASO19659.1"/>
    </source>
</evidence>
<dbReference type="Gene3D" id="3.40.50.10310">
    <property type="entry name" value="Creatininase"/>
    <property type="match status" value="1"/>
</dbReference>
<keyword evidence="4" id="KW-0862">Zinc</keyword>
<dbReference type="GO" id="GO:0046872">
    <property type="term" value="F:metal ion binding"/>
    <property type="evidence" value="ECO:0007669"/>
    <property type="project" value="UniProtKB-KW"/>
</dbReference>
<dbReference type="PANTHER" id="PTHR35005">
    <property type="entry name" value="3-DEHYDRO-SCYLLO-INOSOSE HYDROLASE"/>
    <property type="match status" value="1"/>
</dbReference>
<name>A0A221W1R6_9PSEU</name>
<dbReference type="Proteomes" id="UP000204221">
    <property type="component" value="Chromosome"/>
</dbReference>
<protein>
    <submittedName>
        <fullName evidence="6">Creatinine amidohydrolase</fullName>
        <ecNumber evidence="6">3.5.2.10</ecNumber>
    </submittedName>
</protein>
<evidence type="ECO:0000256" key="4">
    <source>
        <dbReference type="ARBA" id="ARBA00022833"/>
    </source>
</evidence>
<dbReference type="AlphaFoldDB" id="A0A221W1R6"/>
<reference evidence="6 7" key="1">
    <citation type="submission" date="2017-07" db="EMBL/GenBank/DDBJ databases">
        <title>Complete genome sequence of Actinoalloteichus hoggarensis DSM 45943, type strain of Actinoalloteichus hoggarensis.</title>
        <authorList>
            <person name="Ruckert C."/>
            <person name="Nouioui I."/>
            <person name="Willmese J."/>
            <person name="van Wezel G."/>
            <person name="Klenk H.-P."/>
            <person name="Kalinowski J."/>
            <person name="Zotchev S.B."/>
        </authorList>
    </citation>
    <scope>NUCLEOTIDE SEQUENCE [LARGE SCALE GENOMIC DNA]</scope>
    <source>
        <strain evidence="6 7">DSM 45943</strain>
    </source>
</reference>
<dbReference type="KEGG" id="ahg:AHOG_10080"/>
<comment type="cofactor">
    <cofactor evidence="1">
        <name>Zn(2+)</name>
        <dbReference type="ChEBI" id="CHEBI:29105"/>
    </cofactor>
</comment>
<dbReference type="OrthoDB" id="9801445at2"/>
<sequence length="246" mass="26495">MNVMRWHGSTRERLIEALPEGMVILPVGAIEQHGPHLPTGTDTLIVQAVVEAAVAQAAERCPRQLIITPPVAFGSSDHHLPFGGTLSLTFETFTQVLLDIVRSIAMGGGRRVVLVNGHAGNKGPCHSVAEAAAIRFDLSVGYADYWDLFPAEAGGNSPLVPGHAGVFETAMLLALREELVEERPGARAVSELQAMTGITLHSRERWRRIDGFTDEPGRASAEKGRRWLDACAAALADRLLLLSKTL</sequence>
<organism evidence="6 7">
    <name type="scientific">Actinoalloteichus hoggarensis</name>
    <dbReference type="NCBI Taxonomy" id="1470176"/>
    <lineage>
        <taxon>Bacteria</taxon>
        <taxon>Bacillati</taxon>
        <taxon>Actinomycetota</taxon>
        <taxon>Actinomycetes</taxon>
        <taxon>Pseudonocardiales</taxon>
        <taxon>Pseudonocardiaceae</taxon>
        <taxon>Actinoalloteichus</taxon>
    </lineage>
</organism>
<comment type="similarity">
    <text evidence="5">Belongs to the creatininase superfamily.</text>
</comment>
<dbReference type="GO" id="GO:0009231">
    <property type="term" value="P:riboflavin biosynthetic process"/>
    <property type="evidence" value="ECO:0007669"/>
    <property type="project" value="TreeGrafter"/>
</dbReference>
<dbReference type="EMBL" id="CP022521">
    <property type="protein sequence ID" value="ASO19659.1"/>
    <property type="molecule type" value="Genomic_DNA"/>
</dbReference>
<proteinExistence type="inferred from homology"/>
<dbReference type="InterPro" id="IPR024087">
    <property type="entry name" value="Creatininase-like_sf"/>
</dbReference>
<keyword evidence="2" id="KW-0479">Metal-binding</keyword>
<evidence type="ECO:0000256" key="3">
    <source>
        <dbReference type="ARBA" id="ARBA00022801"/>
    </source>
</evidence>
<accession>A0A221W1R6</accession>
<evidence type="ECO:0000256" key="5">
    <source>
        <dbReference type="ARBA" id="ARBA00024029"/>
    </source>
</evidence>